<name>A0A9D5C3C5_9LILI</name>
<organism evidence="4 5">
    <name type="scientific">Dioscorea zingiberensis</name>
    <dbReference type="NCBI Taxonomy" id="325984"/>
    <lineage>
        <taxon>Eukaryota</taxon>
        <taxon>Viridiplantae</taxon>
        <taxon>Streptophyta</taxon>
        <taxon>Embryophyta</taxon>
        <taxon>Tracheophyta</taxon>
        <taxon>Spermatophyta</taxon>
        <taxon>Magnoliopsida</taxon>
        <taxon>Liliopsida</taxon>
        <taxon>Dioscoreales</taxon>
        <taxon>Dioscoreaceae</taxon>
        <taxon>Dioscorea</taxon>
    </lineage>
</organism>
<dbReference type="InterPro" id="IPR023213">
    <property type="entry name" value="CAT-like_dom_sf"/>
</dbReference>
<proteinExistence type="inferred from homology"/>
<reference evidence="4" key="2">
    <citation type="journal article" date="2022" name="Hortic Res">
        <title>The genome of Dioscorea zingiberensis sheds light on the biosynthesis, origin and evolution of the medicinally important diosgenin saponins.</title>
        <authorList>
            <person name="Li Y."/>
            <person name="Tan C."/>
            <person name="Li Z."/>
            <person name="Guo J."/>
            <person name="Li S."/>
            <person name="Chen X."/>
            <person name="Wang C."/>
            <person name="Dai X."/>
            <person name="Yang H."/>
            <person name="Song W."/>
            <person name="Hou L."/>
            <person name="Xu J."/>
            <person name="Tong Z."/>
            <person name="Xu A."/>
            <person name="Yuan X."/>
            <person name="Wang W."/>
            <person name="Yang Q."/>
            <person name="Chen L."/>
            <person name="Sun Z."/>
            <person name="Wang K."/>
            <person name="Pan B."/>
            <person name="Chen J."/>
            <person name="Bao Y."/>
            <person name="Liu F."/>
            <person name="Qi X."/>
            <person name="Gang D.R."/>
            <person name="Wen J."/>
            <person name="Li J."/>
        </authorList>
    </citation>
    <scope>NUCLEOTIDE SEQUENCE</scope>
    <source>
        <strain evidence="4">Dzin_1.0</strain>
    </source>
</reference>
<keyword evidence="2" id="KW-0808">Transferase</keyword>
<comment type="caution">
    <text evidence="4">The sequence shown here is derived from an EMBL/GenBank/DDBJ whole genome shotgun (WGS) entry which is preliminary data.</text>
</comment>
<evidence type="ECO:0000256" key="2">
    <source>
        <dbReference type="ARBA" id="ARBA00022679"/>
    </source>
</evidence>
<keyword evidence="3" id="KW-0012">Acyltransferase</keyword>
<dbReference type="PANTHER" id="PTHR31642:SF138">
    <property type="entry name" value="PUTRESCINE HYDROXYCINNAMOYLTRANSFERASE 1"/>
    <property type="match status" value="1"/>
</dbReference>
<dbReference type="InterPro" id="IPR050317">
    <property type="entry name" value="Plant_Fungal_Acyltransferase"/>
</dbReference>
<dbReference type="Proteomes" id="UP001085076">
    <property type="component" value="Miscellaneous, Linkage group lg08"/>
</dbReference>
<evidence type="ECO:0000256" key="3">
    <source>
        <dbReference type="ARBA" id="ARBA00023315"/>
    </source>
</evidence>
<evidence type="ECO:0000313" key="4">
    <source>
        <dbReference type="EMBL" id="KAJ0965825.1"/>
    </source>
</evidence>
<dbReference type="GO" id="GO:0016747">
    <property type="term" value="F:acyltransferase activity, transferring groups other than amino-acyl groups"/>
    <property type="evidence" value="ECO:0007669"/>
    <property type="project" value="TreeGrafter"/>
</dbReference>
<keyword evidence="5" id="KW-1185">Reference proteome</keyword>
<evidence type="ECO:0000256" key="1">
    <source>
        <dbReference type="ARBA" id="ARBA00009861"/>
    </source>
</evidence>
<evidence type="ECO:0000313" key="5">
    <source>
        <dbReference type="Proteomes" id="UP001085076"/>
    </source>
</evidence>
<dbReference type="Pfam" id="PF02458">
    <property type="entry name" value="Transferase"/>
    <property type="match status" value="1"/>
</dbReference>
<reference evidence="4" key="1">
    <citation type="submission" date="2021-03" db="EMBL/GenBank/DDBJ databases">
        <authorList>
            <person name="Li Z."/>
            <person name="Yang C."/>
        </authorList>
    </citation>
    <scope>NUCLEOTIDE SEQUENCE</scope>
    <source>
        <strain evidence="4">Dzin_1.0</strain>
        <tissue evidence="4">Leaf</tissue>
    </source>
</reference>
<dbReference type="OrthoDB" id="671439at2759"/>
<protein>
    <submittedName>
        <fullName evidence="4">Uncharacterized protein</fullName>
    </submittedName>
</protein>
<dbReference type="AlphaFoldDB" id="A0A9D5C3C5"/>
<accession>A0A9D5C3C5</accession>
<dbReference type="PANTHER" id="PTHR31642">
    <property type="entry name" value="TRICHOTHECENE 3-O-ACETYLTRANSFERASE"/>
    <property type="match status" value="1"/>
</dbReference>
<dbReference type="EMBL" id="JAGGNH010000008">
    <property type="protein sequence ID" value="KAJ0965825.1"/>
    <property type="molecule type" value="Genomic_DNA"/>
</dbReference>
<sequence>MGDEKIKVEIIESCMVVPDKETPKHRLWLSNLDLYNHKDHAPIFYLYKPHGNSNDFFSVDTLKKAMGKALVTFYPLAGRLVFDEKGRPEVDCNAEGALFSVARAHCTVEGFGGFHPSPAVRQLLVPSVTEPERSSILMLFQLTFFECGGVCLGCAVHHSVLDGVTTFHFINAWSDIAPGADIKVAPFLDRTVLRSRSPPTVLFNHIELTHDELYSKHMISPEDLDKTCETTILTISKDQLNTLKHAFNGERKLSTFQAVAVHLWRTACKARELADEQDTRLFLVADARARLKPPLPKGYLGNAIVMVSANLQVGELVSKPLELGAAKIEETTNMIDDEYLRSFVDLLEKLMKGDEKIVMGNMSFKSTDFYIIVGWLCQYMKLILDGGSRGSWEGRP</sequence>
<comment type="similarity">
    <text evidence="1">Belongs to the plant acyltransferase family.</text>
</comment>
<gene>
    <name evidence="4" type="ORF">J5N97_026963</name>
</gene>
<dbReference type="Gene3D" id="3.30.559.10">
    <property type="entry name" value="Chloramphenicol acetyltransferase-like domain"/>
    <property type="match status" value="2"/>
</dbReference>